<name>A0ABM9BUM6_9BACL</name>
<gene>
    <name evidence="1" type="ORF">PAECIP111892_01438</name>
</gene>
<comment type="caution">
    <text evidence="1">The sequence shown here is derived from an EMBL/GenBank/DDBJ whole genome shotgun (WGS) entry which is preliminary data.</text>
</comment>
<dbReference type="EMBL" id="CAKMMG010000001">
    <property type="protein sequence ID" value="CAH1194170.1"/>
    <property type="molecule type" value="Genomic_DNA"/>
</dbReference>
<proteinExistence type="predicted"/>
<dbReference type="Proteomes" id="UP000838324">
    <property type="component" value="Unassembled WGS sequence"/>
</dbReference>
<evidence type="ECO:0000313" key="1">
    <source>
        <dbReference type="EMBL" id="CAH1194170.1"/>
    </source>
</evidence>
<protein>
    <submittedName>
        <fullName evidence="1">Uncharacterized protein</fullName>
    </submittedName>
</protein>
<organism evidence="1 2">
    <name type="scientific">Paenibacillus auburnensis</name>
    <dbReference type="NCBI Taxonomy" id="2905649"/>
    <lineage>
        <taxon>Bacteria</taxon>
        <taxon>Bacillati</taxon>
        <taxon>Bacillota</taxon>
        <taxon>Bacilli</taxon>
        <taxon>Bacillales</taxon>
        <taxon>Paenibacillaceae</taxon>
        <taxon>Paenibacillus</taxon>
    </lineage>
</organism>
<sequence>MHPATIYSATADPHTFMTFRALVEAIIPGSPVFCVGGAVQAAGAADLCIHEYMIWELDHSLSLMLGFYLTNVPLSCSTARLLDAGAVQFAASGQMRYAPNHLLWGSSPFASLCPDDRIRVLAMLEQLNVDLGTLPPPYRDDGGFLRFMIDFLNRQTMFGNYSEWSAYGTTRLQTPTERRLESFPVSWRQVGYPGVVPGYRALRGNLLTIVRKGGESTIV</sequence>
<evidence type="ECO:0000313" key="2">
    <source>
        <dbReference type="Proteomes" id="UP000838324"/>
    </source>
</evidence>
<dbReference type="RefSeq" id="WP_236331374.1">
    <property type="nucleotide sequence ID" value="NZ_CAKMMG010000001.1"/>
</dbReference>
<accession>A0ABM9BUM6</accession>
<keyword evidence="2" id="KW-1185">Reference proteome</keyword>
<reference evidence="1" key="1">
    <citation type="submission" date="2022-01" db="EMBL/GenBank/DDBJ databases">
        <authorList>
            <person name="Criscuolo A."/>
        </authorList>
    </citation>
    <scope>NUCLEOTIDE SEQUENCE</scope>
    <source>
        <strain evidence="1">CIP111892</strain>
    </source>
</reference>